<sequence>MEFDKKYTVYTWKNWMYLHWIINPGLIINELILGQRIPKITLVDKTSNKSKLESSYIPCPHCNTIHDAKTWSTTNRTAFKNWFGLYCPNCDNIIPCLINIFSYLILAITYPIWGWFKKSLKSSWLEKQPKRFKNLDLESKPNPFAGKGWVKIGFSWGFFMFVFMTIVFPLSQGEEITLLKTLIGIPVWTIGSLLFGYTMKLLMGNPQKKKVNNK</sequence>
<name>A0ABP7H5N0_9FLAO</name>
<accession>A0ABP7H5N0</accession>
<protein>
    <submittedName>
        <fullName evidence="2">Uncharacterized protein</fullName>
    </submittedName>
</protein>
<dbReference type="Proteomes" id="UP001501456">
    <property type="component" value="Unassembled WGS sequence"/>
</dbReference>
<organism evidence="2 3">
    <name type="scientific">Corallibacter vietnamensis</name>
    <dbReference type="NCBI Taxonomy" id="904130"/>
    <lineage>
        <taxon>Bacteria</taxon>
        <taxon>Pseudomonadati</taxon>
        <taxon>Bacteroidota</taxon>
        <taxon>Flavobacteriia</taxon>
        <taxon>Flavobacteriales</taxon>
        <taxon>Flavobacteriaceae</taxon>
        <taxon>Corallibacter</taxon>
    </lineage>
</organism>
<evidence type="ECO:0000313" key="2">
    <source>
        <dbReference type="EMBL" id="GAA3783845.1"/>
    </source>
</evidence>
<keyword evidence="1" id="KW-1133">Transmembrane helix</keyword>
<feature type="transmembrane region" description="Helical" evidence="1">
    <location>
        <begin position="149"/>
        <end position="170"/>
    </location>
</feature>
<proteinExistence type="predicted"/>
<evidence type="ECO:0000313" key="3">
    <source>
        <dbReference type="Proteomes" id="UP001501456"/>
    </source>
</evidence>
<keyword evidence="1" id="KW-0812">Transmembrane</keyword>
<comment type="caution">
    <text evidence="2">The sequence shown here is derived from an EMBL/GenBank/DDBJ whole genome shotgun (WGS) entry which is preliminary data.</text>
</comment>
<feature type="transmembrane region" description="Helical" evidence="1">
    <location>
        <begin position="97"/>
        <end position="116"/>
    </location>
</feature>
<gene>
    <name evidence="2" type="ORF">GCM10022271_15190</name>
</gene>
<reference evidence="3" key="1">
    <citation type="journal article" date="2019" name="Int. J. Syst. Evol. Microbiol.">
        <title>The Global Catalogue of Microorganisms (GCM) 10K type strain sequencing project: providing services to taxonomists for standard genome sequencing and annotation.</title>
        <authorList>
            <consortium name="The Broad Institute Genomics Platform"/>
            <consortium name="The Broad Institute Genome Sequencing Center for Infectious Disease"/>
            <person name="Wu L."/>
            <person name="Ma J."/>
        </authorList>
    </citation>
    <scope>NUCLEOTIDE SEQUENCE [LARGE SCALE GENOMIC DNA]</scope>
    <source>
        <strain evidence="3">JCM 17525</strain>
    </source>
</reference>
<keyword evidence="3" id="KW-1185">Reference proteome</keyword>
<dbReference type="EMBL" id="BAABBI010000001">
    <property type="protein sequence ID" value="GAA3783845.1"/>
    <property type="molecule type" value="Genomic_DNA"/>
</dbReference>
<evidence type="ECO:0000256" key="1">
    <source>
        <dbReference type="SAM" id="Phobius"/>
    </source>
</evidence>
<feature type="transmembrane region" description="Helical" evidence="1">
    <location>
        <begin position="182"/>
        <end position="202"/>
    </location>
</feature>
<keyword evidence="1" id="KW-0472">Membrane</keyword>
<dbReference type="RefSeq" id="WP_344728972.1">
    <property type="nucleotide sequence ID" value="NZ_BAABBI010000001.1"/>
</dbReference>